<keyword evidence="2" id="KW-1185">Reference proteome</keyword>
<sequence length="89" mass="9580">MMTFNVTINDGVHVLSHTIRTGDGDDLPRLVAQAVQQTINPGPARLSVWHGASRPGMWWDYDVDIVPQAGASRTLSAHVSVAHPVPQAS</sequence>
<proteinExistence type="predicted"/>
<dbReference type="AlphaFoldDB" id="A0A7Y0Q3Q3"/>
<evidence type="ECO:0000313" key="2">
    <source>
        <dbReference type="Proteomes" id="UP000533476"/>
    </source>
</evidence>
<protein>
    <submittedName>
        <fullName evidence="1">Uncharacterized protein</fullName>
    </submittedName>
</protein>
<name>A0A7Y0Q3Q3_9FIRM</name>
<accession>A0A7Y0Q3Q3</accession>
<dbReference type="RefSeq" id="WP_169102690.1">
    <property type="nucleotide sequence ID" value="NZ_JABBVZ010000116.1"/>
</dbReference>
<reference evidence="1 2" key="1">
    <citation type="submission" date="2020-04" db="EMBL/GenBank/DDBJ databases">
        <authorList>
            <person name="Zhang R."/>
            <person name="Schippers A."/>
        </authorList>
    </citation>
    <scope>NUCLEOTIDE SEQUENCE [LARGE SCALE GENOMIC DNA]</scope>
    <source>
        <strain evidence="1 2">DSM 109850</strain>
    </source>
</reference>
<comment type="caution">
    <text evidence="1">The sequence shown here is derived from an EMBL/GenBank/DDBJ whole genome shotgun (WGS) entry which is preliminary data.</text>
</comment>
<evidence type="ECO:0000313" key="1">
    <source>
        <dbReference type="EMBL" id="NMP24513.1"/>
    </source>
</evidence>
<gene>
    <name evidence="1" type="ORF">HIJ39_19535</name>
</gene>
<organism evidence="1 2">
    <name type="scientific">Sulfobacillus harzensis</name>
    <dbReference type="NCBI Taxonomy" id="2729629"/>
    <lineage>
        <taxon>Bacteria</taxon>
        <taxon>Bacillati</taxon>
        <taxon>Bacillota</taxon>
        <taxon>Clostridia</taxon>
        <taxon>Eubacteriales</taxon>
        <taxon>Clostridiales Family XVII. Incertae Sedis</taxon>
        <taxon>Sulfobacillus</taxon>
    </lineage>
</organism>
<dbReference type="Proteomes" id="UP000533476">
    <property type="component" value="Unassembled WGS sequence"/>
</dbReference>
<dbReference type="EMBL" id="JABBVZ010000116">
    <property type="protein sequence ID" value="NMP24513.1"/>
    <property type="molecule type" value="Genomic_DNA"/>
</dbReference>